<reference evidence="2" key="1">
    <citation type="submission" date="2017-06" db="EMBL/GenBank/DDBJ databases">
        <authorList>
            <person name="Varghese N."/>
            <person name="Submissions S."/>
        </authorList>
    </citation>
    <scope>NUCLEOTIDE SEQUENCE [LARGE SCALE GENOMIC DNA]</scope>
    <source>
        <strain evidence="2">DSM 22348</strain>
    </source>
</reference>
<organism evidence="1 2">
    <name type="scientific">Pseudomonas japonica</name>
    <dbReference type="NCBI Taxonomy" id="256466"/>
    <lineage>
        <taxon>Bacteria</taxon>
        <taxon>Pseudomonadati</taxon>
        <taxon>Pseudomonadota</taxon>
        <taxon>Gammaproteobacteria</taxon>
        <taxon>Pseudomonadales</taxon>
        <taxon>Pseudomonadaceae</taxon>
        <taxon>Pseudomonas</taxon>
    </lineage>
</organism>
<proteinExistence type="predicted"/>
<name>A0A239D0E0_9PSED</name>
<dbReference type="STRING" id="1215104.GCA_000730585_05452"/>
<dbReference type="RefSeq" id="WP_042120858.1">
    <property type="nucleotide sequence ID" value="NZ_FZOL01000005.1"/>
</dbReference>
<dbReference type="AlphaFoldDB" id="A0A239D0E0"/>
<dbReference type="Proteomes" id="UP000198407">
    <property type="component" value="Unassembled WGS sequence"/>
</dbReference>
<accession>A0A239D0E0</accession>
<gene>
    <name evidence="1" type="ORF">SAMN05444352_105123</name>
</gene>
<protein>
    <submittedName>
        <fullName evidence="1">Uncharacterized protein</fullName>
    </submittedName>
</protein>
<dbReference type="EMBL" id="FZOL01000005">
    <property type="protein sequence ID" value="SNS25053.1"/>
    <property type="molecule type" value="Genomic_DNA"/>
</dbReference>
<keyword evidence="2" id="KW-1185">Reference proteome</keyword>
<dbReference type="OrthoDB" id="6899121at2"/>
<sequence length="81" mass="8758">MKKLVPDPPPTLSVRPGLTHDEAIRTADEHFKSALNSLTRLPLQLLPRNQDLLDAAVIDLRIGKALLSIALAPSTSSVPIE</sequence>
<evidence type="ECO:0000313" key="1">
    <source>
        <dbReference type="EMBL" id="SNS25053.1"/>
    </source>
</evidence>
<evidence type="ECO:0000313" key="2">
    <source>
        <dbReference type="Proteomes" id="UP000198407"/>
    </source>
</evidence>